<dbReference type="PANTHER" id="PTHR33993">
    <property type="entry name" value="GLYOXALASE-RELATED"/>
    <property type="match status" value="1"/>
</dbReference>
<reference evidence="2 3" key="1">
    <citation type="submission" date="2017-06" db="EMBL/GenBank/DDBJ databases">
        <authorList>
            <person name="Kim H.J."/>
            <person name="Triplett B.A."/>
        </authorList>
    </citation>
    <scope>NUCLEOTIDE SEQUENCE [LARGE SCALE GENOMIC DNA]</scope>
    <source>
        <strain evidence="2 3">CGMCC 4.2132</strain>
    </source>
</reference>
<dbReference type="EMBL" id="FZOD01000068">
    <property type="protein sequence ID" value="SNT57936.1"/>
    <property type="molecule type" value="Genomic_DNA"/>
</dbReference>
<dbReference type="SUPFAM" id="SSF54593">
    <property type="entry name" value="Glyoxalase/Bleomycin resistance protein/Dihydroxybiphenyl dioxygenase"/>
    <property type="match status" value="1"/>
</dbReference>
<dbReference type="InterPro" id="IPR052164">
    <property type="entry name" value="Anthracycline_SecMetBiosynth"/>
</dbReference>
<dbReference type="Proteomes" id="UP000198282">
    <property type="component" value="Unassembled WGS sequence"/>
</dbReference>
<accession>A0A239NSU9</accession>
<organism evidence="2 3">
    <name type="scientific">Streptosporangium subroseum</name>
    <dbReference type="NCBI Taxonomy" id="106412"/>
    <lineage>
        <taxon>Bacteria</taxon>
        <taxon>Bacillati</taxon>
        <taxon>Actinomycetota</taxon>
        <taxon>Actinomycetes</taxon>
        <taxon>Streptosporangiales</taxon>
        <taxon>Streptosporangiaceae</taxon>
        <taxon>Streptosporangium</taxon>
    </lineage>
</organism>
<gene>
    <name evidence="2" type="ORF">SAMN05216276_10689</name>
</gene>
<sequence>MGQPIAFFEVVSPDHRRAQTFYGELFDWQIAPDPAMGGYGLVETEAGEHAIGGGIGPSMQPGDTGVKIYVKVDDLDAYLDRAEALGGKRLVPPMDLPGDFGRFAIFTDPDGNQVGLWA</sequence>
<evidence type="ECO:0000259" key="1">
    <source>
        <dbReference type="PROSITE" id="PS51819"/>
    </source>
</evidence>
<dbReference type="CDD" id="cd07247">
    <property type="entry name" value="SgaA_N_like"/>
    <property type="match status" value="1"/>
</dbReference>
<proteinExistence type="predicted"/>
<dbReference type="RefSeq" id="WP_089212513.1">
    <property type="nucleotide sequence ID" value="NZ_FZOD01000068.1"/>
</dbReference>
<evidence type="ECO:0000313" key="2">
    <source>
        <dbReference type="EMBL" id="SNT57936.1"/>
    </source>
</evidence>
<dbReference type="Pfam" id="PF18029">
    <property type="entry name" value="Glyoxalase_6"/>
    <property type="match status" value="1"/>
</dbReference>
<feature type="domain" description="VOC" evidence="1">
    <location>
        <begin position="4"/>
        <end position="118"/>
    </location>
</feature>
<dbReference type="AlphaFoldDB" id="A0A239NSU9"/>
<dbReference type="Gene3D" id="3.10.180.10">
    <property type="entry name" value="2,3-Dihydroxybiphenyl 1,2-Dioxygenase, domain 1"/>
    <property type="match status" value="1"/>
</dbReference>
<name>A0A239NSU9_9ACTN</name>
<dbReference type="InterPro" id="IPR037523">
    <property type="entry name" value="VOC_core"/>
</dbReference>
<keyword evidence="3" id="KW-1185">Reference proteome</keyword>
<dbReference type="OrthoDB" id="9793039at2"/>
<dbReference type="PROSITE" id="PS51819">
    <property type="entry name" value="VOC"/>
    <property type="match status" value="1"/>
</dbReference>
<protein>
    <recommendedName>
        <fullName evidence="1">VOC domain-containing protein</fullName>
    </recommendedName>
</protein>
<dbReference type="InterPro" id="IPR029068">
    <property type="entry name" value="Glyas_Bleomycin-R_OHBP_Dase"/>
</dbReference>
<dbReference type="InterPro" id="IPR041581">
    <property type="entry name" value="Glyoxalase_6"/>
</dbReference>
<evidence type="ECO:0000313" key="3">
    <source>
        <dbReference type="Proteomes" id="UP000198282"/>
    </source>
</evidence>